<dbReference type="NCBIfam" id="TIGR03132">
    <property type="entry name" value="malonate_mdcB"/>
    <property type="match status" value="1"/>
</dbReference>
<dbReference type="HAMAP" id="MF_01883">
    <property type="entry name" value="MdcB"/>
    <property type="match status" value="1"/>
</dbReference>
<dbReference type="PANTHER" id="PTHR30201:SF2">
    <property type="entry name" value="2-(5''-TRIPHOSPHORIBOSYL)-3'-DEPHOSPHOCOENZYME-A SYNTHASE"/>
    <property type="match status" value="1"/>
</dbReference>
<name>A0A120EV08_XANCT</name>
<dbReference type="AlphaFoldDB" id="A0A120EV08"/>
<dbReference type="Gene3D" id="1.10.4200.10">
    <property type="entry name" value="Triphosphoribosyl-dephospho-CoA protein"/>
    <property type="match status" value="1"/>
</dbReference>
<dbReference type="InterPro" id="IPR017555">
    <property type="entry name" value="TriPribosyl-deP-CoA_syn"/>
</dbReference>
<dbReference type="EC" id="2.4.2.52" evidence="5"/>
<dbReference type="EMBL" id="LNTA01000391">
    <property type="protein sequence ID" value="KWV10577.1"/>
    <property type="molecule type" value="Genomic_DNA"/>
</dbReference>
<dbReference type="GO" id="GO:0005524">
    <property type="term" value="F:ATP binding"/>
    <property type="evidence" value="ECO:0007669"/>
    <property type="project" value="UniProtKB-KW"/>
</dbReference>
<keyword evidence="4 5" id="KW-0067">ATP-binding</keyword>
<dbReference type="Proteomes" id="UP000055854">
    <property type="component" value="Unassembled WGS sequence"/>
</dbReference>
<evidence type="ECO:0000256" key="4">
    <source>
        <dbReference type="ARBA" id="ARBA00022840"/>
    </source>
</evidence>
<evidence type="ECO:0000313" key="6">
    <source>
        <dbReference type="EMBL" id="KWV10577.1"/>
    </source>
</evidence>
<organism evidence="6 7">
    <name type="scientific">Xanthomonas campestris pv. translucens</name>
    <dbReference type="NCBI Taxonomy" id="343"/>
    <lineage>
        <taxon>Bacteria</taxon>
        <taxon>Pseudomonadati</taxon>
        <taxon>Pseudomonadota</taxon>
        <taxon>Gammaproteobacteria</taxon>
        <taxon>Lysobacterales</taxon>
        <taxon>Lysobacteraceae</taxon>
        <taxon>Xanthomonas</taxon>
        <taxon>Xanthomonas translucens group</taxon>
    </lineage>
</organism>
<gene>
    <name evidence="5" type="primary">mdcB</name>
    <name evidence="6" type="ORF">ATB53_20580</name>
</gene>
<comment type="catalytic activity">
    <reaction evidence="1 5">
        <text>3'-dephospho-CoA + ATP = 2'-(5''-triphospho-alpha-D-ribosyl)-3'-dephospho-CoA + adenine</text>
        <dbReference type="Rhea" id="RHEA:15117"/>
        <dbReference type="ChEBI" id="CHEBI:16708"/>
        <dbReference type="ChEBI" id="CHEBI:30616"/>
        <dbReference type="ChEBI" id="CHEBI:57328"/>
        <dbReference type="ChEBI" id="CHEBI:61378"/>
        <dbReference type="EC" id="2.4.2.52"/>
    </reaction>
</comment>
<keyword evidence="2 5" id="KW-0808">Transferase</keyword>
<evidence type="ECO:0000256" key="5">
    <source>
        <dbReference type="HAMAP-Rule" id="MF_01883"/>
    </source>
</evidence>
<accession>A0A120EV08</accession>
<proteinExistence type="inferred from homology"/>
<dbReference type="GO" id="GO:0046917">
    <property type="term" value="F:triphosphoribosyl-dephospho-CoA synthase activity"/>
    <property type="evidence" value="ECO:0007669"/>
    <property type="project" value="UniProtKB-UniRule"/>
</dbReference>
<comment type="caution">
    <text evidence="6">The sequence shown here is derived from an EMBL/GenBank/DDBJ whole genome shotgun (WGS) entry which is preliminary data.</text>
</comment>
<dbReference type="PANTHER" id="PTHR30201">
    <property type="entry name" value="TRIPHOSPHORIBOSYL-DEPHOSPHO-COA SYNTHASE"/>
    <property type="match status" value="1"/>
</dbReference>
<dbReference type="InterPro" id="IPR002736">
    <property type="entry name" value="CitG"/>
</dbReference>
<evidence type="ECO:0000256" key="3">
    <source>
        <dbReference type="ARBA" id="ARBA00022741"/>
    </source>
</evidence>
<comment type="similarity">
    <text evidence="5">Belongs to the CitG/MdcB family.</text>
</comment>
<keyword evidence="3 5" id="KW-0547">Nucleotide-binding</keyword>
<dbReference type="Pfam" id="PF01874">
    <property type="entry name" value="CitG"/>
    <property type="match status" value="1"/>
</dbReference>
<evidence type="ECO:0000256" key="1">
    <source>
        <dbReference type="ARBA" id="ARBA00001210"/>
    </source>
</evidence>
<sequence>MQCASNPRSAPAAAKATAILPNAVATPHRLGRLAVASLHAELACAPKPGLVTPFDRGSHDDMDASTFLRSLFALRGYFVAIAAAGMADAPFATLRQRGIEAERAMLRATGGVNTHRGAIFSLGLLVAAAARLRRQHSAVADGIAVCNAVAIHWHDALLDAPLDPHSHGQRMRRRHGVAGVREQAAEGFPLLREVALPTLRRALRAGIAHDAAMAQTLLQLIAQTDDLNLLQRGGRDGLRFAQCSARAFLEAGGVAQPDWRQQLAHLGEAFVARRLSPGGSADLLACACFLQRQEAA</sequence>
<evidence type="ECO:0000256" key="2">
    <source>
        <dbReference type="ARBA" id="ARBA00022679"/>
    </source>
</evidence>
<reference evidence="6 7" key="1">
    <citation type="submission" date="2015-11" db="EMBL/GenBank/DDBJ databases">
        <title>Long Read and Single Molecule DNA Sequencing Simplifies Genome Assembly and TAL Effector Gene Analysis of Xanthomonas translucens.</title>
        <authorList>
            <person name="Peng Z."/>
            <person name="Hu Y."/>
            <person name="Xie J."/>
            <person name="Potnis N."/>
            <person name="Akhunova A."/>
            <person name="Jones J."/>
            <person name="Liu Z."/>
            <person name="White F."/>
            <person name="Liu S."/>
        </authorList>
    </citation>
    <scope>NUCLEOTIDE SEQUENCE [LARGE SCALE GENOMIC DNA]</scope>
    <source>
        <strain evidence="6 7">B1</strain>
    </source>
</reference>
<comment type="function">
    <text evidence="5">Involved in the formation of 2-(5''-phosphoribosyl)-3'-dephosphocoenzyme-A, the prosthetic group of the acyl-carrier protein of the malonate decarboxylase.</text>
</comment>
<dbReference type="GO" id="GO:0051191">
    <property type="term" value="P:prosthetic group biosynthetic process"/>
    <property type="evidence" value="ECO:0007669"/>
    <property type="project" value="TreeGrafter"/>
</dbReference>
<evidence type="ECO:0000313" key="7">
    <source>
        <dbReference type="Proteomes" id="UP000055854"/>
    </source>
</evidence>
<protein>
    <recommendedName>
        <fullName evidence="5">Probable 2-(5''-triphosphoribosyl)-3'-dephosphocoenzyme-A synthase</fullName>
        <shortName evidence="5">2-(5''-triphosphoribosyl)-3'-dephospho-CoA synthase</shortName>
        <ecNumber evidence="5">2.4.2.52</ecNumber>
    </recommendedName>
</protein>